<dbReference type="AlphaFoldDB" id="A0AAN7Z149"/>
<evidence type="ECO:0000256" key="2">
    <source>
        <dbReference type="ARBA" id="ARBA00022448"/>
    </source>
</evidence>
<keyword evidence="5 6" id="KW-0472">Membrane</keyword>
<reference evidence="7 8" key="1">
    <citation type="submission" date="2023-10" db="EMBL/GenBank/DDBJ databases">
        <title>Draft genome sequence of Xylaria bambusicola isolate GMP-LS, the root and basal stem rot pathogen of sugarcane in Indonesia.</title>
        <authorList>
            <person name="Selvaraj P."/>
            <person name="Muralishankar V."/>
            <person name="Muruganantham S."/>
            <person name="Sp S."/>
            <person name="Haryani S."/>
            <person name="Lau K.J.X."/>
            <person name="Naqvi N.I."/>
        </authorList>
    </citation>
    <scope>NUCLEOTIDE SEQUENCE [LARGE SCALE GENOMIC DNA]</scope>
    <source>
        <strain evidence="7">GMP-LS</strain>
    </source>
</reference>
<evidence type="ECO:0000313" key="8">
    <source>
        <dbReference type="Proteomes" id="UP001305414"/>
    </source>
</evidence>
<feature type="transmembrane region" description="Helical" evidence="6">
    <location>
        <begin position="505"/>
        <end position="524"/>
    </location>
</feature>
<dbReference type="PANTHER" id="PTHR45649:SF1">
    <property type="entry name" value="TRANSPORTER, PUTATIVE (EUROFUNG)-RELATED"/>
    <property type="match status" value="1"/>
</dbReference>
<feature type="transmembrane region" description="Helical" evidence="6">
    <location>
        <begin position="292"/>
        <end position="315"/>
    </location>
</feature>
<feature type="transmembrane region" description="Helical" evidence="6">
    <location>
        <begin position="475"/>
        <end position="493"/>
    </location>
</feature>
<dbReference type="EMBL" id="JAWHQM010000002">
    <property type="protein sequence ID" value="KAK5625192.1"/>
    <property type="molecule type" value="Genomic_DNA"/>
</dbReference>
<feature type="transmembrane region" description="Helical" evidence="6">
    <location>
        <begin position="346"/>
        <end position="373"/>
    </location>
</feature>
<name>A0AAN7Z149_9PEZI</name>
<dbReference type="Pfam" id="PF13520">
    <property type="entry name" value="AA_permease_2"/>
    <property type="match status" value="1"/>
</dbReference>
<gene>
    <name evidence="7" type="ORF">RRF57_000908</name>
</gene>
<dbReference type="Gene3D" id="1.20.1740.10">
    <property type="entry name" value="Amino acid/polyamine transporter I"/>
    <property type="match status" value="1"/>
</dbReference>
<evidence type="ECO:0000256" key="5">
    <source>
        <dbReference type="ARBA" id="ARBA00023136"/>
    </source>
</evidence>
<feature type="transmembrane region" description="Helical" evidence="6">
    <location>
        <begin position="421"/>
        <end position="443"/>
    </location>
</feature>
<keyword evidence="2" id="KW-0813">Transport</keyword>
<evidence type="ECO:0000256" key="3">
    <source>
        <dbReference type="ARBA" id="ARBA00022692"/>
    </source>
</evidence>
<evidence type="ECO:0000256" key="6">
    <source>
        <dbReference type="SAM" id="Phobius"/>
    </source>
</evidence>
<keyword evidence="3 6" id="KW-0812">Transmembrane</keyword>
<comment type="caution">
    <text evidence="7">The sequence shown here is derived from an EMBL/GenBank/DDBJ whole genome shotgun (WGS) entry which is preliminary data.</text>
</comment>
<keyword evidence="4 6" id="KW-1133">Transmembrane helix</keyword>
<dbReference type="PANTHER" id="PTHR45649">
    <property type="entry name" value="AMINO-ACID PERMEASE BAT1"/>
    <property type="match status" value="1"/>
</dbReference>
<organism evidence="7 8">
    <name type="scientific">Xylaria bambusicola</name>
    <dbReference type="NCBI Taxonomy" id="326684"/>
    <lineage>
        <taxon>Eukaryota</taxon>
        <taxon>Fungi</taxon>
        <taxon>Dikarya</taxon>
        <taxon>Ascomycota</taxon>
        <taxon>Pezizomycotina</taxon>
        <taxon>Sordariomycetes</taxon>
        <taxon>Xylariomycetidae</taxon>
        <taxon>Xylariales</taxon>
        <taxon>Xylariaceae</taxon>
        <taxon>Xylaria</taxon>
    </lineage>
</organism>
<feature type="transmembrane region" description="Helical" evidence="6">
    <location>
        <begin position="393"/>
        <end position="415"/>
    </location>
</feature>
<dbReference type="GO" id="GO:0016020">
    <property type="term" value="C:membrane"/>
    <property type="evidence" value="ECO:0007669"/>
    <property type="project" value="UniProtKB-SubCell"/>
</dbReference>
<feature type="transmembrane region" description="Helical" evidence="6">
    <location>
        <begin position="253"/>
        <end position="272"/>
    </location>
</feature>
<feature type="transmembrane region" description="Helical" evidence="6">
    <location>
        <begin position="44"/>
        <end position="65"/>
    </location>
</feature>
<evidence type="ECO:0000313" key="7">
    <source>
        <dbReference type="EMBL" id="KAK5625192.1"/>
    </source>
</evidence>
<dbReference type="GO" id="GO:0022857">
    <property type="term" value="F:transmembrane transporter activity"/>
    <property type="evidence" value="ECO:0007669"/>
    <property type="project" value="InterPro"/>
</dbReference>
<proteinExistence type="predicted"/>
<accession>A0AAN7Z149</accession>
<sequence length="537" mass="58219">MTATESIELDSRGIRFAPSSEDKTDEQARLQDDLTLRRLGKRPLLTRSFGFMSILGLSCSALSSWEGTLGTTPPTLLIAGPAGVLWAFVVSWIGTMSVTATMAELASAAPTAGGQYQPELTSKSDYWVAMIAPESCAAFLTYLTAWLTTLAWQAAALTSNYTTATILQGIIVLTNPSYVARQWHTILIIYAVTFFTVAINFTTSRTLAKIEGLILILHLAGFFGILVPLVYFAPHNTASFVFETIRNDHGWPSQGVAFLVGLPTVASALIGADCAVHMSEEIQSASTVVPKALIYTLLLNGTLAFALLIGFLFSISDLEAATKASATMFYPFLHVFKTAVKSTAGAAAMASIIFVLAVASTIGSYAAASRMLWSFARDRGVPLSQHLLNKNALPTNAIIATTGTTVILSLIVLASSVALGALLSLVIAALFSSYLLSCSLLLWRRCTNTRGRGISRDEVRMQWGPWRIPEPFGTINNIIACMYAALLLFWSFWPQSPNPSPEGFNWSILVFGTTLLFSVAWYWVRAHRHFRGPVKEV</sequence>
<keyword evidence="8" id="KW-1185">Reference proteome</keyword>
<evidence type="ECO:0000256" key="4">
    <source>
        <dbReference type="ARBA" id="ARBA00022989"/>
    </source>
</evidence>
<evidence type="ECO:0008006" key="9">
    <source>
        <dbReference type="Google" id="ProtNLM"/>
    </source>
</evidence>
<dbReference type="InterPro" id="IPR002293">
    <property type="entry name" value="AA/rel_permease1"/>
</dbReference>
<comment type="subcellular location">
    <subcellularLocation>
        <location evidence="1">Membrane</location>
        <topology evidence="1">Multi-pass membrane protein</topology>
    </subcellularLocation>
</comment>
<evidence type="ECO:0000256" key="1">
    <source>
        <dbReference type="ARBA" id="ARBA00004141"/>
    </source>
</evidence>
<dbReference type="Proteomes" id="UP001305414">
    <property type="component" value="Unassembled WGS sequence"/>
</dbReference>
<dbReference type="PIRSF" id="PIRSF006060">
    <property type="entry name" value="AA_transporter"/>
    <property type="match status" value="1"/>
</dbReference>
<protein>
    <recommendedName>
        <fullName evidence="9">Amino acid permease/ SLC12A domain-containing protein</fullName>
    </recommendedName>
</protein>
<feature type="transmembrane region" description="Helical" evidence="6">
    <location>
        <begin position="213"/>
        <end position="233"/>
    </location>
</feature>
<feature type="transmembrane region" description="Helical" evidence="6">
    <location>
        <begin position="183"/>
        <end position="201"/>
    </location>
</feature>